<dbReference type="Proteomes" id="UP000674084">
    <property type="component" value="Unassembled WGS sequence"/>
</dbReference>
<evidence type="ECO:0000313" key="2">
    <source>
        <dbReference type="EMBL" id="MBQ0924246.1"/>
    </source>
</evidence>
<proteinExistence type="predicted"/>
<comment type="caution">
    <text evidence="2">The sequence shown here is derived from an EMBL/GenBank/DDBJ whole genome shotgun (WGS) entry which is preliminary data.</text>
</comment>
<accession>A0ABS5DD85</accession>
<protein>
    <submittedName>
        <fullName evidence="2">Uncharacterized protein</fullName>
    </submittedName>
</protein>
<keyword evidence="3" id="KW-1185">Reference proteome</keyword>
<dbReference type="RefSeq" id="WP_210969642.1">
    <property type="nucleotide sequence ID" value="NZ_JAGPXE010000003.1"/>
</dbReference>
<evidence type="ECO:0000256" key="1">
    <source>
        <dbReference type="SAM" id="MobiDB-lite"/>
    </source>
</evidence>
<feature type="region of interest" description="Disordered" evidence="1">
    <location>
        <begin position="63"/>
        <end position="94"/>
    </location>
</feature>
<reference evidence="2 3" key="1">
    <citation type="submission" date="2021-04" db="EMBL/GenBank/DDBJ databases">
        <title>Whole-genome sequencing of Saccharopolyspora endophytica KCTC 19397.</title>
        <authorList>
            <person name="Ay H."/>
            <person name="Saygin H."/>
            <person name="Sahin N."/>
        </authorList>
    </citation>
    <scope>NUCLEOTIDE SEQUENCE [LARGE SCALE GENOMIC DNA]</scope>
    <source>
        <strain evidence="2 3">KCTC 19397</strain>
    </source>
</reference>
<name>A0ABS5DD85_9PSEU</name>
<evidence type="ECO:0000313" key="3">
    <source>
        <dbReference type="Proteomes" id="UP000674084"/>
    </source>
</evidence>
<gene>
    <name evidence="2" type="ORF">KBO27_09850</name>
</gene>
<sequence length="94" mass="9884">MTVLNTLGAATFRDEEFPADPYPGARPAHSYLHLDGTGWRLTPDASLPSGRRVGTGCLDDFLTGAGGRAPSRRRSSPAADYVSAPQPITGAVSR</sequence>
<organism evidence="2 3">
    <name type="scientific">Saccharopolyspora endophytica</name>
    <dbReference type="NCBI Taxonomy" id="543886"/>
    <lineage>
        <taxon>Bacteria</taxon>
        <taxon>Bacillati</taxon>
        <taxon>Actinomycetota</taxon>
        <taxon>Actinomycetes</taxon>
        <taxon>Pseudonocardiales</taxon>
        <taxon>Pseudonocardiaceae</taxon>
        <taxon>Saccharopolyspora</taxon>
    </lineage>
</organism>
<dbReference type="EMBL" id="JAGPXE010000003">
    <property type="protein sequence ID" value="MBQ0924246.1"/>
    <property type="molecule type" value="Genomic_DNA"/>
</dbReference>